<protein>
    <submittedName>
        <fullName evidence="1">Uncharacterized protein</fullName>
    </submittedName>
</protein>
<accession>C3XTU1</accession>
<dbReference type="EMBL" id="GG666464">
    <property type="protein sequence ID" value="EEN68315.1"/>
    <property type="molecule type" value="Genomic_DNA"/>
</dbReference>
<name>C3XTU1_BRAFL</name>
<sequence length="365" mass="40003">MTMDWASSSHHLSCSPVHTADYPSCLPLTDNPTGASWVEVKRGHVGLPCRHPAAILMMTQRCPPTAGPSAVKSSLVKVIVMAFVALLTKTQEMMRLKVQNYSASKASLLRLQIAEYTLCPAVCTPGPYCFLLYSNSGEIEGTMIVGLHKIYKRDENIHTSSHHLSCSPVHTADYPSCLPLTDNPTGASWVEVKRALLVPHHLIANHDWKRARQKGLLAAPRPKRKRQLCVNYSHALLNCKPTASRDVTRSRLSVGCASRSRRDQTLIITPATETSISAAGGKTFVSIASTSTTAETNSYERTEATTRACLQLFAIGKPRNWVGAVPGAESAFNSCSLLYIVAWESQFLFYVNDNRSSWITTALCN</sequence>
<gene>
    <name evidence="1" type="ORF">BRAFLDRAFT_80079</name>
</gene>
<proteinExistence type="predicted"/>
<organism>
    <name type="scientific">Branchiostoma floridae</name>
    <name type="common">Florida lancelet</name>
    <name type="synonym">Amphioxus</name>
    <dbReference type="NCBI Taxonomy" id="7739"/>
    <lineage>
        <taxon>Eukaryota</taxon>
        <taxon>Metazoa</taxon>
        <taxon>Chordata</taxon>
        <taxon>Cephalochordata</taxon>
        <taxon>Leptocardii</taxon>
        <taxon>Amphioxiformes</taxon>
        <taxon>Branchiostomatidae</taxon>
        <taxon>Branchiostoma</taxon>
    </lineage>
</organism>
<evidence type="ECO:0000313" key="1">
    <source>
        <dbReference type="EMBL" id="EEN68315.1"/>
    </source>
</evidence>
<dbReference type="AlphaFoldDB" id="C3XTU1"/>
<reference evidence="1" key="1">
    <citation type="journal article" date="2008" name="Nature">
        <title>The amphioxus genome and the evolution of the chordate karyotype.</title>
        <authorList>
            <consortium name="US DOE Joint Genome Institute (JGI-PGF)"/>
            <person name="Putnam N.H."/>
            <person name="Butts T."/>
            <person name="Ferrier D.E.K."/>
            <person name="Furlong R.F."/>
            <person name="Hellsten U."/>
            <person name="Kawashima T."/>
            <person name="Robinson-Rechavi M."/>
            <person name="Shoguchi E."/>
            <person name="Terry A."/>
            <person name="Yu J.-K."/>
            <person name="Benito-Gutierrez E.L."/>
            <person name="Dubchak I."/>
            <person name="Garcia-Fernandez J."/>
            <person name="Gibson-Brown J.J."/>
            <person name="Grigoriev I.V."/>
            <person name="Horton A.C."/>
            <person name="de Jong P.J."/>
            <person name="Jurka J."/>
            <person name="Kapitonov V.V."/>
            <person name="Kohara Y."/>
            <person name="Kuroki Y."/>
            <person name="Lindquist E."/>
            <person name="Lucas S."/>
            <person name="Osoegawa K."/>
            <person name="Pennacchio L.A."/>
            <person name="Salamov A.A."/>
            <person name="Satou Y."/>
            <person name="Sauka-Spengler T."/>
            <person name="Schmutz J."/>
            <person name="Shin-I T."/>
            <person name="Toyoda A."/>
            <person name="Bronner-Fraser M."/>
            <person name="Fujiyama A."/>
            <person name="Holland L.Z."/>
            <person name="Holland P.W.H."/>
            <person name="Satoh N."/>
            <person name="Rokhsar D.S."/>
        </authorList>
    </citation>
    <scope>NUCLEOTIDE SEQUENCE [LARGE SCALE GENOMIC DNA]</scope>
    <source>
        <strain evidence="1">S238N-H82</strain>
        <tissue evidence="1">Testes</tissue>
    </source>
</reference>
<dbReference type="InParanoid" id="C3XTU1"/>